<dbReference type="HOGENOM" id="CLU_3279990_0_0_1"/>
<dbReference type="AlphaFoldDB" id="G0ME56"/>
<accession>G0ME56</accession>
<organism evidence="2">
    <name type="scientific">Caenorhabditis brenneri</name>
    <name type="common">Nematode worm</name>
    <dbReference type="NCBI Taxonomy" id="135651"/>
    <lineage>
        <taxon>Eukaryota</taxon>
        <taxon>Metazoa</taxon>
        <taxon>Ecdysozoa</taxon>
        <taxon>Nematoda</taxon>
        <taxon>Chromadorea</taxon>
        <taxon>Rhabditida</taxon>
        <taxon>Rhabditina</taxon>
        <taxon>Rhabditomorpha</taxon>
        <taxon>Rhabditoidea</taxon>
        <taxon>Rhabditidae</taxon>
        <taxon>Peloderinae</taxon>
        <taxon>Caenorhabditis</taxon>
    </lineage>
</organism>
<name>G0ME56_CAEBE</name>
<evidence type="ECO:0000313" key="2">
    <source>
        <dbReference type="Proteomes" id="UP000008068"/>
    </source>
</evidence>
<gene>
    <name evidence="1" type="ORF">CAEBREN_08291</name>
</gene>
<protein>
    <submittedName>
        <fullName evidence="1">Uncharacterized protein</fullName>
    </submittedName>
</protein>
<proteinExistence type="predicted"/>
<keyword evidence="2" id="KW-1185">Reference proteome</keyword>
<sequence>MESKSQNAHFSVKQCVFASSEKPQKFLQLFVFAYKTRASLE</sequence>
<reference evidence="2" key="1">
    <citation type="submission" date="2011-07" db="EMBL/GenBank/DDBJ databases">
        <authorList>
            <consortium name="Caenorhabditis brenneri Sequencing and Analysis Consortium"/>
            <person name="Wilson R.K."/>
        </authorList>
    </citation>
    <scope>NUCLEOTIDE SEQUENCE [LARGE SCALE GENOMIC DNA]</scope>
    <source>
        <strain evidence="2">PB2801</strain>
    </source>
</reference>
<dbReference type="InParanoid" id="G0ME56"/>
<dbReference type="EMBL" id="GL379791">
    <property type="protein sequence ID" value="EGT52065.1"/>
    <property type="molecule type" value="Genomic_DNA"/>
</dbReference>
<dbReference type="Proteomes" id="UP000008068">
    <property type="component" value="Unassembled WGS sequence"/>
</dbReference>
<evidence type="ECO:0000313" key="1">
    <source>
        <dbReference type="EMBL" id="EGT52065.1"/>
    </source>
</evidence>